<dbReference type="AlphaFoldDB" id="A0A2K9LKS8"/>
<feature type="domain" description="Thiolase C-terminal" evidence="2">
    <location>
        <begin position="268"/>
        <end position="411"/>
    </location>
</feature>
<evidence type="ECO:0000313" key="3">
    <source>
        <dbReference type="EMBL" id="AUM12870.1"/>
    </source>
</evidence>
<dbReference type="PIRSF" id="PIRSF000429">
    <property type="entry name" value="Ac-CoA_Ac_transf"/>
    <property type="match status" value="1"/>
</dbReference>
<evidence type="ECO:0000259" key="2">
    <source>
        <dbReference type="Pfam" id="PF22691"/>
    </source>
</evidence>
<evidence type="ECO:0000313" key="4">
    <source>
        <dbReference type="Proteomes" id="UP000235116"/>
    </source>
</evidence>
<dbReference type="CDD" id="cd00829">
    <property type="entry name" value="SCP-x_thiolase"/>
    <property type="match status" value="1"/>
</dbReference>
<dbReference type="Gene3D" id="3.40.47.10">
    <property type="match status" value="1"/>
</dbReference>
<organism evidence="3 4">
    <name type="scientific">Ketobacter alkanivorans</name>
    <dbReference type="NCBI Taxonomy" id="1917421"/>
    <lineage>
        <taxon>Bacteria</taxon>
        <taxon>Pseudomonadati</taxon>
        <taxon>Pseudomonadota</taxon>
        <taxon>Gammaproteobacteria</taxon>
        <taxon>Pseudomonadales</taxon>
        <taxon>Ketobacteraceae</taxon>
        <taxon>Ketobacter</taxon>
    </lineage>
</organism>
<dbReference type="PANTHER" id="PTHR42870:SF1">
    <property type="entry name" value="NON-SPECIFIC LIPID-TRANSFER PROTEIN-LIKE 2"/>
    <property type="match status" value="1"/>
</dbReference>
<dbReference type="InterPro" id="IPR020616">
    <property type="entry name" value="Thiolase_N"/>
</dbReference>
<dbReference type="PANTHER" id="PTHR42870">
    <property type="entry name" value="ACETYL-COA C-ACETYLTRANSFERASE"/>
    <property type="match status" value="1"/>
</dbReference>
<dbReference type="GO" id="GO:0003988">
    <property type="term" value="F:acetyl-CoA C-acyltransferase activity"/>
    <property type="evidence" value="ECO:0007669"/>
    <property type="project" value="UniProtKB-ARBA"/>
</dbReference>
<dbReference type="EMBL" id="CP022684">
    <property type="protein sequence ID" value="AUM12870.1"/>
    <property type="molecule type" value="Genomic_DNA"/>
</dbReference>
<dbReference type="SUPFAM" id="SSF53901">
    <property type="entry name" value="Thiolase-like"/>
    <property type="match status" value="1"/>
</dbReference>
<gene>
    <name evidence="3" type="ORF">Kalk_10745</name>
</gene>
<proteinExistence type="predicted"/>
<dbReference type="InterPro" id="IPR002155">
    <property type="entry name" value="Thiolase"/>
</dbReference>
<accession>A0A2K9LKS8</accession>
<keyword evidence="4" id="KW-1185">Reference proteome</keyword>
<evidence type="ECO:0000259" key="1">
    <source>
        <dbReference type="Pfam" id="PF00108"/>
    </source>
</evidence>
<sequence length="413" mass="44337">MIIWLSHEVTRIGSIIRQCKEHVSMSKVFIVGCGMIPVGKYPDESLGSLGGRSIAKALSHCGLEAQQIGALYAGNMMSGQLCKQQLVSALLAQQCNLVGKENITAESACASGAAALRLGFMSIASGCHDAVIVCGVEKMTHSSRHDTTQALATASDHETEGSQGETFLTLNARLMKHYLDCFELSHDHLADFSINAHRNACTNPNALFRKSICKTTYDQSKDIAFPIKLYDAPAICDGAATIILANESVARSLRASGHSVAYIRASAVASDNLALANRRDHTRLRSAEDSARLAYKQAGITPKHVDFFEPHDAYTIMTALSLEAAGFVERGASGYNATDEHIGLRGELPICTFGGLKARGHPVGATGVYQMAEAYLQLCDEANENQVEDAHIGMIQNFSGTATVAFTNIIERI</sequence>
<protein>
    <recommendedName>
        <fullName evidence="5">Acetyl-CoA acetyltransferase</fullName>
    </recommendedName>
</protein>
<dbReference type="Pfam" id="PF22691">
    <property type="entry name" value="Thiolase_C_1"/>
    <property type="match status" value="1"/>
</dbReference>
<evidence type="ECO:0008006" key="5">
    <source>
        <dbReference type="Google" id="ProtNLM"/>
    </source>
</evidence>
<feature type="domain" description="Thiolase N-terminal" evidence="1">
    <location>
        <begin position="28"/>
        <end position="221"/>
    </location>
</feature>
<dbReference type="KEGG" id="kak:Kalk_10745"/>
<dbReference type="InterPro" id="IPR016039">
    <property type="entry name" value="Thiolase-like"/>
</dbReference>
<dbReference type="InterPro" id="IPR055140">
    <property type="entry name" value="Thiolase_C_2"/>
</dbReference>
<name>A0A2K9LKS8_9GAMM</name>
<dbReference type="Pfam" id="PF00108">
    <property type="entry name" value="Thiolase_N"/>
    <property type="match status" value="1"/>
</dbReference>
<dbReference type="Proteomes" id="UP000235116">
    <property type="component" value="Chromosome"/>
</dbReference>
<reference evidence="4" key="1">
    <citation type="submission" date="2017-08" db="EMBL/GenBank/DDBJ databases">
        <title>Direct submision.</title>
        <authorList>
            <person name="Kim S.-J."/>
            <person name="Rhee S.-K."/>
        </authorList>
    </citation>
    <scope>NUCLEOTIDE SEQUENCE [LARGE SCALE GENOMIC DNA]</scope>
    <source>
        <strain evidence="4">GI5</strain>
    </source>
</reference>